<sequence>MSETMTAEIADHPDARPAANERDRANHKASSIEMQGLQKRFGRDTVALDGVDLNIQAGEFFTLLGPSGCGKTTLLRILAGLEEPDAGSLVVGGKDITETPPHQRSVNTVFQSYALFPHLSVRENLAFGLKMRGMPAAERHSKVDEIADFIKLGDLVDRHVDQLSGGQRQRIALARALICEPDVLLLDEPLSALDAGLRSQLQVELLRVQKRLGMTFVFVTHDQQEAMVMSDRIAVLNGGTIQQVGAPNEVYEHPINAFVAHFMGHDNLFAISAAEDDWVDTELGRLRLDPDEQRDAQDGWLLIRPETLELDGEIPEGYNRLEGTVAERLYRGSRIEYRLTVNGRSLMAVASNLGQRMHNIGDRVTISVCPEDLVRVAA</sequence>
<dbReference type="SUPFAM" id="SSF50331">
    <property type="entry name" value="MOP-like"/>
    <property type="match status" value="1"/>
</dbReference>
<dbReference type="Pfam" id="PF08402">
    <property type="entry name" value="TOBE_2"/>
    <property type="match status" value="1"/>
</dbReference>
<dbReference type="FunFam" id="3.40.50.300:FF:000042">
    <property type="entry name" value="Maltose/maltodextrin ABC transporter, ATP-binding protein"/>
    <property type="match status" value="1"/>
</dbReference>
<comment type="catalytic activity">
    <reaction evidence="7">
        <text>ATP + H2O + polyamine-[polyamine-binding protein]Side 1 = ADP + phosphate + polyamineSide 2 + [polyamine-binding protein]Side 1.</text>
        <dbReference type="EC" id="7.6.2.11"/>
    </reaction>
</comment>
<comment type="function">
    <text evidence="7">Part of the ABC transporter complex PotABCD involved in spermidine/putrescine import. Responsible for energy coupling to the transport system.</text>
</comment>
<keyword evidence="5 7" id="KW-1278">Translocase</keyword>
<dbReference type="SMART" id="SM00382">
    <property type="entry name" value="AAA"/>
    <property type="match status" value="1"/>
</dbReference>
<dbReference type="InterPro" id="IPR050093">
    <property type="entry name" value="ABC_SmlMolc_Importer"/>
</dbReference>
<dbReference type="RefSeq" id="WP_075369611.1">
    <property type="nucleotide sequence ID" value="NZ_MSDQ01000029.1"/>
</dbReference>
<keyword evidence="4 7" id="KW-0067">ATP-binding</keyword>
<dbReference type="EMBL" id="MSDQ01000029">
    <property type="protein sequence ID" value="OLO10943.1"/>
    <property type="molecule type" value="Genomic_DNA"/>
</dbReference>
<evidence type="ECO:0000256" key="2">
    <source>
        <dbReference type="ARBA" id="ARBA00022475"/>
    </source>
</evidence>
<dbReference type="InterPro" id="IPR003593">
    <property type="entry name" value="AAA+_ATPase"/>
</dbReference>
<feature type="compositionally biased region" description="Basic and acidic residues" evidence="8">
    <location>
        <begin position="9"/>
        <end position="26"/>
    </location>
</feature>
<dbReference type="GO" id="GO:0043190">
    <property type="term" value="C:ATP-binding cassette (ABC) transporter complex"/>
    <property type="evidence" value="ECO:0007669"/>
    <property type="project" value="InterPro"/>
</dbReference>
<proteinExistence type="inferred from homology"/>
<reference evidence="10 11" key="1">
    <citation type="submission" date="2016-12" db="EMBL/GenBank/DDBJ databases">
        <title>Draft genome sequences of strains Salinicola socius SMB35, Salinicola sp. MH3R3-1 and Chromohalobacter sp. SMB17 from the Verkhnekamsk potash mining region of Russia.</title>
        <authorList>
            <person name="Mavrodi D.V."/>
            <person name="Olsson B.E."/>
            <person name="Korsakova E.S."/>
            <person name="Pyankova A."/>
            <person name="Mavrodi O.V."/>
            <person name="Plotnikova E.G."/>
        </authorList>
    </citation>
    <scope>NUCLEOTIDE SEQUENCE [LARGE SCALE GENOMIC DNA]</scope>
    <source>
        <strain evidence="10 11">SMB17</strain>
    </source>
</reference>
<accession>A0A1Q8TB79</accession>
<dbReference type="EC" id="7.6.2.11" evidence="7"/>
<dbReference type="InterPro" id="IPR008995">
    <property type="entry name" value="Mo/tungstate-bd_C_term_dom"/>
</dbReference>
<protein>
    <recommendedName>
        <fullName evidence="7">Spermidine/putrescine import ATP-binding protein PotA</fullName>
        <ecNumber evidence="7">7.6.2.11</ecNumber>
    </recommendedName>
</protein>
<dbReference type="InterPro" id="IPR005893">
    <property type="entry name" value="PotA-like"/>
</dbReference>
<feature type="region of interest" description="Disordered" evidence="8">
    <location>
        <begin position="1"/>
        <end position="30"/>
    </location>
</feature>
<organism evidence="10 11">
    <name type="scientific">Chromohalobacter japonicus</name>
    <dbReference type="NCBI Taxonomy" id="223900"/>
    <lineage>
        <taxon>Bacteria</taxon>
        <taxon>Pseudomonadati</taxon>
        <taxon>Pseudomonadota</taxon>
        <taxon>Gammaproteobacteria</taxon>
        <taxon>Oceanospirillales</taxon>
        <taxon>Halomonadaceae</taxon>
        <taxon>Chromohalobacter</taxon>
    </lineage>
</organism>
<dbReference type="PROSITE" id="PS00211">
    <property type="entry name" value="ABC_TRANSPORTER_1"/>
    <property type="match status" value="1"/>
</dbReference>
<evidence type="ECO:0000256" key="7">
    <source>
        <dbReference type="RuleBase" id="RU364083"/>
    </source>
</evidence>
<dbReference type="Proteomes" id="UP000186806">
    <property type="component" value="Unassembled WGS sequence"/>
</dbReference>
<evidence type="ECO:0000256" key="1">
    <source>
        <dbReference type="ARBA" id="ARBA00022448"/>
    </source>
</evidence>
<dbReference type="PANTHER" id="PTHR42781:SF4">
    <property type="entry name" value="SPERMIDINE_PUTRESCINE IMPORT ATP-BINDING PROTEIN POTA"/>
    <property type="match status" value="1"/>
</dbReference>
<dbReference type="AlphaFoldDB" id="A0A1Q8TB79"/>
<evidence type="ECO:0000256" key="8">
    <source>
        <dbReference type="SAM" id="MobiDB-lite"/>
    </source>
</evidence>
<evidence type="ECO:0000256" key="4">
    <source>
        <dbReference type="ARBA" id="ARBA00022840"/>
    </source>
</evidence>
<dbReference type="SUPFAM" id="SSF52540">
    <property type="entry name" value="P-loop containing nucleoside triphosphate hydrolases"/>
    <property type="match status" value="1"/>
</dbReference>
<dbReference type="PANTHER" id="PTHR42781">
    <property type="entry name" value="SPERMIDINE/PUTRESCINE IMPORT ATP-BINDING PROTEIN POTA"/>
    <property type="match status" value="1"/>
</dbReference>
<dbReference type="InterPro" id="IPR013611">
    <property type="entry name" value="Transp-assoc_OB_typ2"/>
</dbReference>
<dbReference type="Gene3D" id="2.40.50.100">
    <property type="match status" value="1"/>
</dbReference>
<keyword evidence="6 7" id="KW-0472">Membrane</keyword>
<keyword evidence="1 7" id="KW-0813">Transport</keyword>
<evidence type="ECO:0000256" key="3">
    <source>
        <dbReference type="ARBA" id="ARBA00022741"/>
    </source>
</evidence>
<evidence type="ECO:0000256" key="6">
    <source>
        <dbReference type="ARBA" id="ARBA00023136"/>
    </source>
</evidence>
<evidence type="ECO:0000313" key="10">
    <source>
        <dbReference type="EMBL" id="OLO10943.1"/>
    </source>
</evidence>
<comment type="subunit">
    <text evidence="7">The complex is composed of two ATP-binding proteins (PotA), two transmembrane proteins (PotB and PotC) and a solute-binding protein (PotD).</text>
</comment>
<dbReference type="Gene3D" id="3.40.50.300">
    <property type="entry name" value="P-loop containing nucleotide triphosphate hydrolases"/>
    <property type="match status" value="1"/>
</dbReference>
<name>A0A1Q8TB79_9GAMM</name>
<dbReference type="GO" id="GO:0016887">
    <property type="term" value="F:ATP hydrolysis activity"/>
    <property type="evidence" value="ECO:0007669"/>
    <property type="project" value="InterPro"/>
</dbReference>
<dbReference type="STRING" id="223900.GCA_000821045_02731"/>
<comment type="similarity">
    <text evidence="7">Belongs to the ABC transporter superfamily. Spermidine/putrescine importer (TC 3.A.1.11.1) family.</text>
</comment>
<evidence type="ECO:0000256" key="5">
    <source>
        <dbReference type="ARBA" id="ARBA00022967"/>
    </source>
</evidence>
<comment type="caution">
    <text evidence="10">The sequence shown here is derived from an EMBL/GenBank/DDBJ whole genome shotgun (WGS) entry which is preliminary data.</text>
</comment>
<feature type="domain" description="ABC transporter" evidence="9">
    <location>
        <begin position="32"/>
        <end position="263"/>
    </location>
</feature>
<keyword evidence="3 7" id="KW-0547">Nucleotide-binding</keyword>
<dbReference type="Pfam" id="PF00005">
    <property type="entry name" value="ABC_tran"/>
    <property type="match status" value="1"/>
</dbReference>
<gene>
    <name evidence="7" type="primary">potA</name>
    <name evidence="10" type="ORF">BTW10_11980</name>
</gene>
<dbReference type="PROSITE" id="PS50893">
    <property type="entry name" value="ABC_TRANSPORTER_2"/>
    <property type="match status" value="1"/>
</dbReference>
<dbReference type="GO" id="GO:0015417">
    <property type="term" value="F:ABC-type polyamine transporter activity"/>
    <property type="evidence" value="ECO:0007669"/>
    <property type="project" value="UniProtKB-EC"/>
</dbReference>
<evidence type="ECO:0000313" key="11">
    <source>
        <dbReference type="Proteomes" id="UP000186806"/>
    </source>
</evidence>
<dbReference type="InterPro" id="IPR027417">
    <property type="entry name" value="P-loop_NTPase"/>
</dbReference>
<dbReference type="NCBIfam" id="TIGR01187">
    <property type="entry name" value="potA"/>
    <property type="match status" value="1"/>
</dbReference>
<keyword evidence="11" id="KW-1185">Reference proteome</keyword>
<dbReference type="GO" id="GO:0005524">
    <property type="term" value="F:ATP binding"/>
    <property type="evidence" value="ECO:0007669"/>
    <property type="project" value="UniProtKB-KW"/>
</dbReference>
<dbReference type="InterPro" id="IPR003439">
    <property type="entry name" value="ABC_transporter-like_ATP-bd"/>
</dbReference>
<dbReference type="InterPro" id="IPR017871">
    <property type="entry name" value="ABC_transporter-like_CS"/>
</dbReference>
<keyword evidence="2 7" id="KW-1003">Cell membrane</keyword>
<evidence type="ECO:0000259" key="9">
    <source>
        <dbReference type="PROSITE" id="PS50893"/>
    </source>
</evidence>